<dbReference type="SUPFAM" id="SSF53098">
    <property type="entry name" value="Ribonuclease H-like"/>
    <property type="match status" value="1"/>
</dbReference>
<evidence type="ECO:0000256" key="1">
    <source>
        <dbReference type="ARBA" id="ARBA00009964"/>
    </source>
</evidence>
<feature type="domain" description="Integrase catalytic" evidence="2">
    <location>
        <begin position="218"/>
        <end position="381"/>
    </location>
</feature>
<comment type="caution">
    <text evidence="3">The sequence shown here is derived from an EMBL/GenBank/DDBJ whole genome shotgun (WGS) entry which is preliminary data.</text>
</comment>
<gene>
    <name evidence="3" type="ORF">D4A39_00985</name>
</gene>
<dbReference type="InterPro" id="IPR002514">
    <property type="entry name" value="Transposase_8"/>
</dbReference>
<evidence type="ECO:0000313" key="4">
    <source>
        <dbReference type="Proteomes" id="UP000283734"/>
    </source>
</evidence>
<dbReference type="SUPFAM" id="SSF46689">
    <property type="entry name" value="Homeodomain-like"/>
    <property type="match status" value="1"/>
</dbReference>
<dbReference type="InterPro" id="IPR012337">
    <property type="entry name" value="RNaseH-like_sf"/>
</dbReference>
<dbReference type="Gene3D" id="1.10.10.60">
    <property type="entry name" value="Homeodomain-like"/>
    <property type="match status" value="1"/>
</dbReference>
<evidence type="ECO:0000259" key="2">
    <source>
        <dbReference type="PROSITE" id="PS50994"/>
    </source>
</evidence>
<evidence type="ECO:0000313" key="3">
    <source>
        <dbReference type="EMBL" id="RJG19474.1"/>
    </source>
</evidence>
<dbReference type="GO" id="GO:0006313">
    <property type="term" value="P:DNA transposition"/>
    <property type="evidence" value="ECO:0007669"/>
    <property type="project" value="InterPro"/>
</dbReference>
<dbReference type="NCBIfam" id="NF033516">
    <property type="entry name" value="transpos_IS3"/>
    <property type="match status" value="1"/>
</dbReference>
<dbReference type="InterPro" id="IPR001584">
    <property type="entry name" value="Integrase_cat-core"/>
</dbReference>
<dbReference type="PANTHER" id="PTHR46889">
    <property type="entry name" value="TRANSPOSASE INSF FOR INSERTION SEQUENCE IS3B-RELATED"/>
    <property type="match status" value="1"/>
</dbReference>
<dbReference type="EMBL" id="QYYA01000001">
    <property type="protein sequence ID" value="RJG19474.1"/>
    <property type="molecule type" value="Genomic_DNA"/>
</dbReference>
<dbReference type="InterPro" id="IPR050900">
    <property type="entry name" value="Transposase_IS3/IS150/IS904"/>
</dbReference>
<dbReference type="InterPro" id="IPR036397">
    <property type="entry name" value="RNaseH_sf"/>
</dbReference>
<dbReference type="PROSITE" id="PS50994">
    <property type="entry name" value="INTEGRASE"/>
    <property type="match status" value="1"/>
</dbReference>
<organism evidence="3 4">
    <name type="scientific">Alcanivorax profundi</name>
    <dbReference type="NCBI Taxonomy" id="2338368"/>
    <lineage>
        <taxon>Bacteria</taxon>
        <taxon>Pseudomonadati</taxon>
        <taxon>Pseudomonadota</taxon>
        <taxon>Gammaproteobacteria</taxon>
        <taxon>Oceanospirillales</taxon>
        <taxon>Alcanivoracaceae</taxon>
        <taxon>Alcanivorax</taxon>
    </lineage>
</organism>
<dbReference type="OrthoDB" id="9813126at2"/>
<dbReference type="Gene3D" id="3.30.420.10">
    <property type="entry name" value="Ribonuclease H-like superfamily/Ribonuclease H"/>
    <property type="match status" value="1"/>
</dbReference>
<accession>A0A418Y1Q8</accession>
<sequence length="387" mass="44667">MTRKRRSFTPEFKQEAASLVLDQGYTVPQASTSLGVVESALRRWVKQLEAERQGVTPKGKALTPEQRRIQELEARCERLEREKNIPKKGYCSLDVGRLESYALIDQLSEQEPVELVCSAFNVHRSCYYEHRKRSRRIDAERVALKAKVNRLFNQSRSSAGSRTIQGLLNEQGEEVGRFKVRSLMRELGLICKQPGPHAYKQATVERPDIPNHLDREFTMATPNQVWCGDITYIWTGQCWSYLAVVLDLYARRVVGWAISSSPDADLVVKALEHAWEQRGQPEKLMFHSDQGSQYASRVFRQRLWRYRMQQSMSRRGNCWDNAPMERLFRSLKSEWVPTMGYRNLPEAKKDIGDYLMGYYNYHRPHSYNGGIAPAVAEEKPKSLSGIS</sequence>
<dbReference type="Pfam" id="PF00665">
    <property type="entry name" value="rve"/>
    <property type="match status" value="1"/>
</dbReference>
<name>A0A418Y1Q8_9GAMM</name>
<keyword evidence="4" id="KW-1185">Reference proteome</keyword>
<dbReference type="InterPro" id="IPR009057">
    <property type="entry name" value="Homeodomain-like_sf"/>
</dbReference>
<dbReference type="InterPro" id="IPR048020">
    <property type="entry name" value="Transpos_IS3"/>
</dbReference>
<dbReference type="Pfam" id="PF13276">
    <property type="entry name" value="HTH_21"/>
    <property type="match status" value="1"/>
</dbReference>
<dbReference type="GO" id="GO:0004803">
    <property type="term" value="F:transposase activity"/>
    <property type="evidence" value="ECO:0007669"/>
    <property type="project" value="InterPro"/>
</dbReference>
<proteinExistence type="inferred from homology"/>
<dbReference type="Proteomes" id="UP000283734">
    <property type="component" value="Unassembled WGS sequence"/>
</dbReference>
<dbReference type="InterPro" id="IPR025948">
    <property type="entry name" value="HTH-like_dom"/>
</dbReference>
<dbReference type="PANTHER" id="PTHR46889:SF4">
    <property type="entry name" value="TRANSPOSASE INSO FOR INSERTION SEQUENCE ELEMENT IS911B-RELATED"/>
    <property type="match status" value="1"/>
</dbReference>
<reference evidence="3 4" key="1">
    <citation type="submission" date="2018-09" db="EMBL/GenBank/DDBJ databases">
        <title>Alcanivorax profundi sp. nov., isolated from 1000 m-depth seawater of the Mariana Trench.</title>
        <authorList>
            <person name="Liu J."/>
        </authorList>
    </citation>
    <scope>NUCLEOTIDE SEQUENCE [LARGE SCALE GENOMIC DNA]</scope>
    <source>
        <strain evidence="3 4">MTEO17</strain>
    </source>
</reference>
<dbReference type="Pfam" id="PF01527">
    <property type="entry name" value="HTH_Tnp_1"/>
    <property type="match status" value="1"/>
</dbReference>
<dbReference type="GO" id="GO:0003677">
    <property type="term" value="F:DNA binding"/>
    <property type="evidence" value="ECO:0007669"/>
    <property type="project" value="InterPro"/>
</dbReference>
<dbReference type="RefSeq" id="WP_119917345.1">
    <property type="nucleotide sequence ID" value="NZ_QYYA01000001.1"/>
</dbReference>
<dbReference type="AlphaFoldDB" id="A0A418Y1Q8"/>
<comment type="similarity">
    <text evidence="1">Belongs to the transposase 8 family.</text>
</comment>
<protein>
    <submittedName>
        <fullName evidence="3">IS3 family transposase</fullName>
    </submittedName>
</protein>
<dbReference type="GO" id="GO:0015074">
    <property type="term" value="P:DNA integration"/>
    <property type="evidence" value="ECO:0007669"/>
    <property type="project" value="InterPro"/>
</dbReference>